<dbReference type="KEGG" id="cci:CC1G_07464"/>
<comment type="caution">
    <text evidence="3">The sequence shown here is derived from an EMBL/GenBank/DDBJ whole genome shotgun (WGS) entry which is preliminary data.</text>
</comment>
<evidence type="ECO:0000313" key="4">
    <source>
        <dbReference type="Proteomes" id="UP000001861"/>
    </source>
</evidence>
<protein>
    <recommendedName>
        <fullName evidence="2">DUF6699 domain-containing protein</fullName>
    </recommendedName>
</protein>
<dbReference type="Proteomes" id="UP000001861">
    <property type="component" value="Unassembled WGS sequence"/>
</dbReference>
<dbReference type="InParanoid" id="A8NB94"/>
<evidence type="ECO:0000256" key="1">
    <source>
        <dbReference type="SAM" id="MobiDB-lite"/>
    </source>
</evidence>
<gene>
    <name evidence="3" type="ORF">CC1G_07464</name>
</gene>
<feature type="compositionally biased region" description="Low complexity" evidence="1">
    <location>
        <begin position="22"/>
        <end position="36"/>
    </location>
</feature>
<dbReference type="GeneID" id="6008577"/>
<dbReference type="VEuPathDB" id="FungiDB:CC1G_07464"/>
<name>A8NB94_COPC7</name>
<dbReference type="InterPro" id="IPR046522">
    <property type="entry name" value="DUF6699"/>
</dbReference>
<dbReference type="AlphaFoldDB" id="A8NB94"/>
<dbReference type="OrthoDB" id="2783256at2759"/>
<sequence length="234" mass="26332">MPKRVQFAATNRVYSPIPTTPSPSVSSSSLPSSPDISTPPPEFEDDQSATYPRSPYPQPYELYAPEPVVEIKEMEIHCCLAYGPFSEPQISHDLSLPPVFYHDQLDPPPLKEPATNPPLQYLTIICPEYLKWEIVVKASSPYPGSCVTVEDCLNAIYHDLRLPVNHLEYELLGPGKARVDAAYFARLNRIPDPQHREMEAAKGVKRIDFLMGRNRFMGLSLTHKGPDTWELNVS</sequence>
<evidence type="ECO:0000313" key="3">
    <source>
        <dbReference type="EMBL" id="EAU89739.1"/>
    </source>
</evidence>
<dbReference type="RefSeq" id="XP_001832093.1">
    <property type="nucleotide sequence ID" value="XM_001832041.2"/>
</dbReference>
<dbReference type="eggNOG" id="ENOG502R2FE">
    <property type="taxonomic scope" value="Eukaryota"/>
</dbReference>
<proteinExistence type="predicted"/>
<dbReference type="OMA" id="VTHIVIT"/>
<dbReference type="Pfam" id="PF20415">
    <property type="entry name" value="DUF6699"/>
    <property type="match status" value="1"/>
</dbReference>
<feature type="domain" description="DUF6699" evidence="2">
    <location>
        <begin position="91"/>
        <end position="223"/>
    </location>
</feature>
<keyword evidence="4" id="KW-1185">Reference proteome</keyword>
<feature type="region of interest" description="Disordered" evidence="1">
    <location>
        <begin position="1"/>
        <end position="58"/>
    </location>
</feature>
<accession>A8NB94</accession>
<dbReference type="EMBL" id="AACS02000009">
    <property type="protein sequence ID" value="EAU89739.1"/>
    <property type="molecule type" value="Genomic_DNA"/>
</dbReference>
<reference evidence="3 4" key="1">
    <citation type="journal article" date="2010" name="Proc. Natl. Acad. Sci. U.S.A.">
        <title>Insights into evolution of multicellular fungi from the assembled chromosomes of the mushroom Coprinopsis cinerea (Coprinus cinereus).</title>
        <authorList>
            <person name="Stajich J.E."/>
            <person name="Wilke S.K."/>
            <person name="Ahren D."/>
            <person name="Au C.H."/>
            <person name="Birren B.W."/>
            <person name="Borodovsky M."/>
            <person name="Burns C."/>
            <person name="Canback B."/>
            <person name="Casselton L.A."/>
            <person name="Cheng C.K."/>
            <person name="Deng J."/>
            <person name="Dietrich F.S."/>
            <person name="Fargo D.C."/>
            <person name="Farman M.L."/>
            <person name="Gathman A.C."/>
            <person name="Goldberg J."/>
            <person name="Guigo R."/>
            <person name="Hoegger P.J."/>
            <person name="Hooker J.B."/>
            <person name="Huggins A."/>
            <person name="James T.Y."/>
            <person name="Kamada T."/>
            <person name="Kilaru S."/>
            <person name="Kodira C."/>
            <person name="Kues U."/>
            <person name="Kupfer D."/>
            <person name="Kwan H.S."/>
            <person name="Lomsadze A."/>
            <person name="Li W."/>
            <person name="Lilly W.W."/>
            <person name="Ma L.J."/>
            <person name="Mackey A.J."/>
            <person name="Manning G."/>
            <person name="Martin F."/>
            <person name="Muraguchi H."/>
            <person name="Natvig D.O."/>
            <person name="Palmerini H."/>
            <person name="Ramesh M.A."/>
            <person name="Rehmeyer C.J."/>
            <person name="Roe B.A."/>
            <person name="Shenoy N."/>
            <person name="Stanke M."/>
            <person name="Ter-Hovhannisyan V."/>
            <person name="Tunlid A."/>
            <person name="Velagapudi R."/>
            <person name="Vision T.J."/>
            <person name="Zeng Q."/>
            <person name="Zolan M.E."/>
            <person name="Pukkila P.J."/>
        </authorList>
    </citation>
    <scope>NUCLEOTIDE SEQUENCE [LARGE SCALE GENOMIC DNA]</scope>
    <source>
        <strain evidence="4">Okayama-7 / 130 / ATCC MYA-4618 / FGSC 9003</strain>
    </source>
</reference>
<evidence type="ECO:0000259" key="2">
    <source>
        <dbReference type="Pfam" id="PF20415"/>
    </source>
</evidence>
<organism evidence="3 4">
    <name type="scientific">Coprinopsis cinerea (strain Okayama-7 / 130 / ATCC MYA-4618 / FGSC 9003)</name>
    <name type="common">Inky cap fungus</name>
    <name type="synonym">Hormographiella aspergillata</name>
    <dbReference type="NCBI Taxonomy" id="240176"/>
    <lineage>
        <taxon>Eukaryota</taxon>
        <taxon>Fungi</taxon>
        <taxon>Dikarya</taxon>
        <taxon>Basidiomycota</taxon>
        <taxon>Agaricomycotina</taxon>
        <taxon>Agaricomycetes</taxon>
        <taxon>Agaricomycetidae</taxon>
        <taxon>Agaricales</taxon>
        <taxon>Agaricineae</taxon>
        <taxon>Psathyrellaceae</taxon>
        <taxon>Coprinopsis</taxon>
    </lineage>
</organism>